<evidence type="ECO:0000313" key="2">
    <source>
        <dbReference type="EMBL" id="KAG2636622.1"/>
    </source>
</evidence>
<feature type="compositionally biased region" description="Basic and acidic residues" evidence="1">
    <location>
        <begin position="94"/>
        <end position="111"/>
    </location>
</feature>
<comment type="caution">
    <text evidence="2">The sequence shown here is derived from an EMBL/GenBank/DDBJ whole genome shotgun (WGS) entry which is preliminary data.</text>
</comment>
<gene>
    <name evidence="2" type="ORF">PVAP13_2NG462103</name>
</gene>
<reference evidence="2" key="1">
    <citation type="submission" date="2020-05" db="EMBL/GenBank/DDBJ databases">
        <title>WGS assembly of Panicum virgatum.</title>
        <authorList>
            <person name="Lovell J.T."/>
            <person name="Jenkins J."/>
            <person name="Shu S."/>
            <person name="Juenger T.E."/>
            <person name="Schmutz J."/>
        </authorList>
    </citation>
    <scope>NUCLEOTIDE SEQUENCE</scope>
    <source>
        <strain evidence="2">AP13</strain>
    </source>
</reference>
<feature type="region of interest" description="Disordered" evidence="1">
    <location>
        <begin position="1"/>
        <end position="120"/>
    </location>
</feature>
<feature type="compositionally biased region" description="Low complexity" evidence="1">
    <location>
        <begin position="43"/>
        <end position="56"/>
    </location>
</feature>
<evidence type="ECO:0000256" key="1">
    <source>
        <dbReference type="SAM" id="MobiDB-lite"/>
    </source>
</evidence>
<keyword evidence="3" id="KW-1185">Reference proteome</keyword>
<dbReference type="PANTHER" id="PTHR22881">
    <property type="entry name" value="BROMODOMAIN CONTAINING PROTEIN"/>
    <property type="match status" value="1"/>
</dbReference>
<protein>
    <submittedName>
        <fullName evidence="2">Uncharacterized protein</fullName>
    </submittedName>
</protein>
<dbReference type="AlphaFoldDB" id="A0A8T0VK21"/>
<dbReference type="EMBL" id="CM029040">
    <property type="protein sequence ID" value="KAG2636622.1"/>
    <property type="molecule type" value="Genomic_DNA"/>
</dbReference>
<dbReference type="PANTHER" id="PTHR22881:SF27">
    <property type="entry name" value="BROMODOMAIN CONTAINING 7_9"/>
    <property type="match status" value="1"/>
</dbReference>
<evidence type="ECO:0000313" key="3">
    <source>
        <dbReference type="Proteomes" id="UP000823388"/>
    </source>
</evidence>
<name>A0A8T0VK21_PANVG</name>
<organism evidence="2 3">
    <name type="scientific">Panicum virgatum</name>
    <name type="common">Blackwell switchgrass</name>
    <dbReference type="NCBI Taxonomy" id="38727"/>
    <lineage>
        <taxon>Eukaryota</taxon>
        <taxon>Viridiplantae</taxon>
        <taxon>Streptophyta</taxon>
        <taxon>Embryophyta</taxon>
        <taxon>Tracheophyta</taxon>
        <taxon>Spermatophyta</taxon>
        <taxon>Magnoliopsida</taxon>
        <taxon>Liliopsida</taxon>
        <taxon>Poales</taxon>
        <taxon>Poaceae</taxon>
        <taxon>PACMAD clade</taxon>
        <taxon>Panicoideae</taxon>
        <taxon>Panicodae</taxon>
        <taxon>Paniceae</taxon>
        <taxon>Panicinae</taxon>
        <taxon>Panicum</taxon>
        <taxon>Panicum sect. Hiantes</taxon>
    </lineage>
</organism>
<dbReference type="InterPro" id="IPR051831">
    <property type="entry name" value="Bromodomain_contain_prot"/>
</dbReference>
<feature type="compositionally biased region" description="Low complexity" evidence="1">
    <location>
        <begin position="7"/>
        <end position="16"/>
    </location>
</feature>
<proteinExistence type="predicted"/>
<accession>A0A8T0VK21</accession>
<dbReference type="Proteomes" id="UP000823388">
    <property type="component" value="Chromosome 2N"/>
</dbReference>
<sequence>MGKQQQAPPSRRSPAMSAPPPPRRRKKKGRPSLLDLQKRSLRLEQQLQEQQQPQARRSNRRDPGCADDEDDDGPASGSGRREKKLRLVMGLHDGSAKGEKTRKATAGREEPSDSGPTTPLPNKKLLVFILDRLQKKDTYGVFSEPVDPEEVNPKWCSATSTPLTRTRGKSRSWWL</sequence>